<reference evidence="14" key="1">
    <citation type="journal article" date="2019" name="Int. J. Syst. Evol. Microbiol.">
        <title>The Global Catalogue of Microorganisms (GCM) 10K type strain sequencing project: providing services to taxonomists for standard genome sequencing and annotation.</title>
        <authorList>
            <consortium name="The Broad Institute Genomics Platform"/>
            <consortium name="The Broad Institute Genome Sequencing Center for Infectious Disease"/>
            <person name="Wu L."/>
            <person name="Ma J."/>
        </authorList>
    </citation>
    <scope>NUCLEOTIDE SEQUENCE [LARGE SCALE GENOMIC DNA]</scope>
    <source>
        <strain evidence="14">CGMCC-1.15741</strain>
    </source>
</reference>
<dbReference type="SMART" id="SM01409">
    <property type="entry name" value="RNA_pol_Rpb6"/>
    <property type="match status" value="1"/>
</dbReference>
<evidence type="ECO:0000256" key="3">
    <source>
        <dbReference type="ARBA" id="ARBA00013725"/>
    </source>
</evidence>
<dbReference type="HAMAP" id="MF_00366">
    <property type="entry name" value="RNApol_bact_RpoZ"/>
    <property type="match status" value="1"/>
</dbReference>
<evidence type="ECO:0000256" key="10">
    <source>
        <dbReference type="ARBA" id="ARBA00048552"/>
    </source>
</evidence>
<organism evidence="13 14">
    <name type="scientific">Ponticaulis profundi</name>
    <dbReference type="NCBI Taxonomy" id="2665222"/>
    <lineage>
        <taxon>Bacteria</taxon>
        <taxon>Pseudomonadati</taxon>
        <taxon>Pseudomonadota</taxon>
        <taxon>Alphaproteobacteria</taxon>
        <taxon>Hyphomonadales</taxon>
        <taxon>Hyphomonadaceae</taxon>
        <taxon>Ponticaulis</taxon>
    </lineage>
</organism>
<dbReference type="Pfam" id="PF01192">
    <property type="entry name" value="RNA_pol_Rpb6"/>
    <property type="match status" value="1"/>
</dbReference>
<keyword evidence="7 11" id="KW-0804">Transcription</keyword>
<feature type="compositionally biased region" description="Basic and acidic residues" evidence="12">
    <location>
        <begin position="75"/>
        <end position="87"/>
    </location>
</feature>
<dbReference type="InterPro" id="IPR036161">
    <property type="entry name" value="RPB6/omega-like_sf"/>
</dbReference>
<dbReference type="EC" id="2.7.7.6" evidence="2 11"/>
<comment type="subunit">
    <text evidence="11">The RNAP catalytic core consists of 2 alpha, 1 beta, 1 beta' and 1 omega subunit. When a sigma factor is associated with the core the holoenzyme is formed, which can initiate transcription.</text>
</comment>
<evidence type="ECO:0000256" key="1">
    <source>
        <dbReference type="ARBA" id="ARBA00006711"/>
    </source>
</evidence>
<accession>A0ABW1S879</accession>
<keyword evidence="5 11" id="KW-0808">Transferase</keyword>
<sequence length="116" mass="13242">MARVTVEDCLDKVDNRFQLVILAAHRARMIREGSPMGVDRDNDKDPVVALREIAEEAVDLGTVKEAFISNLQEVRPNEEHEREEDARALQAAPTTSEEDVMKAYQQEIESAREDRY</sequence>
<dbReference type="EMBL" id="JBHSSW010000004">
    <property type="protein sequence ID" value="MFC6197437.1"/>
    <property type="molecule type" value="Genomic_DNA"/>
</dbReference>
<dbReference type="InterPro" id="IPR003716">
    <property type="entry name" value="DNA-dir_RNA_pol_omega"/>
</dbReference>
<evidence type="ECO:0000256" key="12">
    <source>
        <dbReference type="SAM" id="MobiDB-lite"/>
    </source>
</evidence>
<dbReference type="GO" id="GO:0000428">
    <property type="term" value="C:DNA-directed RNA polymerase complex"/>
    <property type="evidence" value="ECO:0007669"/>
    <property type="project" value="UniProtKB-KW"/>
</dbReference>
<evidence type="ECO:0000256" key="2">
    <source>
        <dbReference type="ARBA" id="ARBA00012418"/>
    </source>
</evidence>
<dbReference type="Proteomes" id="UP001596303">
    <property type="component" value="Unassembled WGS sequence"/>
</dbReference>
<evidence type="ECO:0000313" key="13">
    <source>
        <dbReference type="EMBL" id="MFC6197437.1"/>
    </source>
</evidence>
<dbReference type="PANTHER" id="PTHR34476">
    <property type="entry name" value="DNA-DIRECTED RNA POLYMERASE SUBUNIT OMEGA"/>
    <property type="match status" value="1"/>
</dbReference>
<dbReference type="Gene3D" id="3.90.940.10">
    <property type="match status" value="1"/>
</dbReference>
<dbReference type="SUPFAM" id="SSF63562">
    <property type="entry name" value="RPB6/omega subunit-like"/>
    <property type="match status" value="1"/>
</dbReference>
<evidence type="ECO:0000313" key="14">
    <source>
        <dbReference type="Proteomes" id="UP001596303"/>
    </source>
</evidence>
<feature type="region of interest" description="Disordered" evidence="12">
    <location>
        <begin position="75"/>
        <end position="99"/>
    </location>
</feature>
<comment type="catalytic activity">
    <reaction evidence="10 11">
        <text>RNA(n) + a ribonucleoside 5'-triphosphate = RNA(n+1) + diphosphate</text>
        <dbReference type="Rhea" id="RHEA:21248"/>
        <dbReference type="Rhea" id="RHEA-COMP:14527"/>
        <dbReference type="Rhea" id="RHEA-COMP:17342"/>
        <dbReference type="ChEBI" id="CHEBI:33019"/>
        <dbReference type="ChEBI" id="CHEBI:61557"/>
        <dbReference type="ChEBI" id="CHEBI:140395"/>
        <dbReference type="EC" id="2.7.7.6"/>
    </reaction>
</comment>
<keyword evidence="4 11" id="KW-0240">DNA-directed RNA polymerase</keyword>
<comment type="similarity">
    <text evidence="1 11">Belongs to the RNA polymerase subunit omega family.</text>
</comment>
<evidence type="ECO:0000256" key="11">
    <source>
        <dbReference type="HAMAP-Rule" id="MF_00366"/>
    </source>
</evidence>
<gene>
    <name evidence="11 13" type="primary">rpoZ</name>
    <name evidence="13" type="ORF">ACFQDM_05070</name>
</gene>
<dbReference type="InterPro" id="IPR006110">
    <property type="entry name" value="Pol_omega/Rpo6/RPB6"/>
</dbReference>
<keyword evidence="14" id="KW-1185">Reference proteome</keyword>
<dbReference type="PANTHER" id="PTHR34476:SF1">
    <property type="entry name" value="DNA-DIRECTED RNA POLYMERASE SUBUNIT OMEGA"/>
    <property type="match status" value="1"/>
</dbReference>
<dbReference type="NCBIfam" id="TIGR00690">
    <property type="entry name" value="rpoZ"/>
    <property type="match status" value="1"/>
</dbReference>
<comment type="caution">
    <text evidence="13">The sequence shown here is derived from an EMBL/GenBank/DDBJ whole genome shotgun (WGS) entry which is preliminary data.</text>
</comment>
<proteinExistence type="inferred from homology"/>
<keyword evidence="6 11" id="KW-0548">Nucleotidyltransferase</keyword>
<evidence type="ECO:0000256" key="5">
    <source>
        <dbReference type="ARBA" id="ARBA00022679"/>
    </source>
</evidence>
<evidence type="ECO:0000256" key="4">
    <source>
        <dbReference type="ARBA" id="ARBA00022478"/>
    </source>
</evidence>
<name>A0ABW1S879_9PROT</name>
<evidence type="ECO:0000256" key="9">
    <source>
        <dbReference type="ARBA" id="ARBA00030998"/>
    </source>
</evidence>
<evidence type="ECO:0000256" key="8">
    <source>
        <dbReference type="ARBA" id="ARBA00029924"/>
    </source>
</evidence>
<evidence type="ECO:0000256" key="7">
    <source>
        <dbReference type="ARBA" id="ARBA00023163"/>
    </source>
</evidence>
<protein>
    <recommendedName>
        <fullName evidence="3 11">DNA-directed RNA polymerase subunit omega</fullName>
        <shortName evidence="11">RNAP omega subunit</shortName>
        <ecNumber evidence="2 11">2.7.7.6</ecNumber>
    </recommendedName>
    <alternativeName>
        <fullName evidence="9 11">RNA polymerase omega subunit</fullName>
    </alternativeName>
    <alternativeName>
        <fullName evidence="8 11">Transcriptase subunit omega</fullName>
    </alternativeName>
</protein>
<comment type="function">
    <text evidence="11">Promotes RNA polymerase assembly. Latches the N- and C-terminal regions of the beta' subunit thereby facilitating its interaction with the beta and alpha subunits.</text>
</comment>
<dbReference type="RefSeq" id="WP_377376317.1">
    <property type="nucleotide sequence ID" value="NZ_JBHSSW010000004.1"/>
</dbReference>
<evidence type="ECO:0000256" key="6">
    <source>
        <dbReference type="ARBA" id="ARBA00022695"/>
    </source>
</evidence>
<dbReference type="GO" id="GO:0003899">
    <property type="term" value="F:DNA-directed RNA polymerase activity"/>
    <property type="evidence" value="ECO:0007669"/>
    <property type="project" value="UniProtKB-EC"/>
</dbReference>